<dbReference type="PANTHER" id="PTHR43179:SF11">
    <property type="entry name" value="GLYCOSYL TRANSFERASE"/>
    <property type="match status" value="1"/>
</dbReference>
<evidence type="ECO:0000259" key="1">
    <source>
        <dbReference type="Pfam" id="PF00535"/>
    </source>
</evidence>
<dbReference type="STRING" id="1798692.A3G00_01250"/>
<dbReference type="Pfam" id="PF00535">
    <property type="entry name" value="Glycos_transf_2"/>
    <property type="match status" value="1"/>
</dbReference>
<reference evidence="2 3" key="1">
    <citation type="journal article" date="2016" name="Nat. Commun.">
        <title>Thousands of microbial genomes shed light on interconnected biogeochemical processes in an aquifer system.</title>
        <authorList>
            <person name="Anantharaman K."/>
            <person name="Brown C.T."/>
            <person name="Hug L.A."/>
            <person name="Sharon I."/>
            <person name="Castelle C.J."/>
            <person name="Probst A.J."/>
            <person name="Thomas B.C."/>
            <person name="Singh A."/>
            <person name="Wilkins M.J."/>
            <person name="Karaoz U."/>
            <person name="Brodie E.L."/>
            <person name="Williams K.H."/>
            <person name="Hubbard S.S."/>
            <person name="Banfield J.F."/>
        </authorList>
    </citation>
    <scope>NUCLEOTIDE SEQUENCE [LARGE SCALE GENOMIC DNA]</scope>
</reference>
<dbReference type="AlphaFoldDB" id="A0A1F6MTB3"/>
<dbReference type="Proteomes" id="UP000178347">
    <property type="component" value="Unassembled WGS sequence"/>
</dbReference>
<dbReference type="EMBL" id="MFQN01000012">
    <property type="protein sequence ID" value="OGH74904.1"/>
    <property type="molecule type" value="Genomic_DNA"/>
</dbReference>
<comment type="caution">
    <text evidence="2">The sequence shown here is derived from an EMBL/GenBank/DDBJ whole genome shotgun (WGS) entry which is preliminary data.</text>
</comment>
<dbReference type="InterPro" id="IPR029044">
    <property type="entry name" value="Nucleotide-diphossugar_trans"/>
</dbReference>
<gene>
    <name evidence="2" type="ORF">A3G00_01250</name>
</gene>
<evidence type="ECO:0000313" key="3">
    <source>
        <dbReference type="Proteomes" id="UP000178347"/>
    </source>
</evidence>
<dbReference type="SUPFAM" id="SSF53448">
    <property type="entry name" value="Nucleotide-diphospho-sugar transferases"/>
    <property type="match status" value="1"/>
</dbReference>
<protein>
    <recommendedName>
        <fullName evidence="1">Glycosyltransferase 2-like domain-containing protein</fullName>
    </recommendedName>
</protein>
<dbReference type="PANTHER" id="PTHR43179">
    <property type="entry name" value="RHAMNOSYLTRANSFERASE WBBL"/>
    <property type="match status" value="1"/>
</dbReference>
<sequence>MKLSVHLVTWNGEKYIPLLFKSLQEQTFKDWFLFVWDNNSSDNTVGLIKNDINKLGVQYKIIENKENAGFVGGHNEVFKMTFGEYVLLLNQDMYLPTNCLEKLVEFMDARSESAAVSPRLMKWDRESLNTNKHESIEKSFTDCVDSLGLKAHRNRRVVELYTGELWSTCKPANLQTCATDVFGISGAVPMYRRAALEAVSFSNGGFFDASYHSYKEDVDLAYRLRSAGYKAYVLLDAVAYHDRSAGGPKDLSDMTAAENKRKQSEWVRYHSYKNQLMTLYKNEYWQNFLLDFPWILWYELKKLIYFILFDRKVLKGLGEIWRLRRELREKRYEIRDKRKVGWREIRKILT</sequence>
<proteinExistence type="predicted"/>
<dbReference type="Gene3D" id="3.90.550.10">
    <property type="entry name" value="Spore Coat Polysaccharide Biosynthesis Protein SpsA, Chain A"/>
    <property type="match status" value="1"/>
</dbReference>
<organism evidence="2 3">
    <name type="scientific">Candidatus Magasanikbacteria bacterium RIFCSPLOWO2_12_FULL_43_12</name>
    <dbReference type="NCBI Taxonomy" id="1798692"/>
    <lineage>
        <taxon>Bacteria</taxon>
        <taxon>Candidatus Magasanikiibacteriota</taxon>
    </lineage>
</organism>
<feature type="domain" description="Glycosyltransferase 2-like" evidence="1">
    <location>
        <begin position="4"/>
        <end position="197"/>
    </location>
</feature>
<name>A0A1F6MTB3_9BACT</name>
<accession>A0A1F6MTB3</accession>
<dbReference type="CDD" id="cd04186">
    <property type="entry name" value="GT_2_like_c"/>
    <property type="match status" value="1"/>
</dbReference>
<evidence type="ECO:0000313" key="2">
    <source>
        <dbReference type="EMBL" id="OGH74904.1"/>
    </source>
</evidence>
<dbReference type="InterPro" id="IPR001173">
    <property type="entry name" value="Glyco_trans_2-like"/>
</dbReference>